<organism evidence="1 2">
    <name type="scientific">Terrihabitans soli</name>
    <dbReference type="NCBI Taxonomy" id="708113"/>
    <lineage>
        <taxon>Bacteria</taxon>
        <taxon>Pseudomonadati</taxon>
        <taxon>Pseudomonadota</taxon>
        <taxon>Alphaproteobacteria</taxon>
        <taxon>Hyphomicrobiales</taxon>
        <taxon>Terrihabitans</taxon>
    </lineage>
</organism>
<dbReference type="AlphaFoldDB" id="A0A6S6QXQ4"/>
<dbReference type="RefSeq" id="WP_222875439.1">
    <property type="nucleotide sequence ID" value="NZ_AP023361.1"/>
</dbReference>
<name>A0A6S6QXQ4_9HYPH</name>
<dbReference type="KEGG" id="tso:IZ6_25550"/>
<reference evidence="1 2" key="1">
    <citation type="submission" date="2020-08" db="EMBL/GenBank/DDBJ databases">
        <title>Genome sequence of Rhizobiales bacterium strain IZ6.</title>
        <authorList>
            <person name="Nakai R."/>
            <person name="Naganuma T."/>
        </authorList>
    </citation>
    <scope>NUCLEOTIDE SEQUENCE [LARGE SCALE GENOMIC DNA]</scope>
    <source>
        <strain evidence="1 2">IZ6</strain>
    </source>
</reference>
<accession>A0A6S6QXQ4</accession>
<dbReference type="Proteomes" id="UP000515317">
    <property type="component" value="Chromosome"/>
</dbReference>
<sequence length="62" mass="7010">MNQEAIFTAMRKLQERAYSPVSVHRSSTYTKDGVRHPDLLIAWQPIPGAKVMIVSDTVEIEP</sequence>
<evidence type="ECO:0000313" key="2">
    <source>
        <dbReference type="Proteomes" id="UP000515317"/>
    </source>
</evidence>
<protein>
    <submittedName>
        <fullName evidence="1">Uncharacterized protein</fullName>
    </submittedName>
</protein>
<keyword evidence="2" id="KW-1185">Reference proteome</keyword>
<dbReference type="EMBL" id="AP023361">
    <property type="protein sequence ID" value="BCJ91820.1"/>
    <property type="molecule type" value="Genomic_DNA"/>
</dbReference>
<evidence type="ECO:0000313" key="1">
    <source>
        <dbReference type="EMBL" id="BCJ91820.1"/>
    </source>
</evidence>
<proteinExistence type="predicted"/>
<gene>
    <name evidence="1" type="ORF">IZ6_25550</name>
</gene>